<evidence type="ECO:0000313" key="19">
    <source>
        <dbReference type="Proteomes" id="UP000093000"/>
    </source>
</evidence>
<comment type="caution">
    <text evidence="18">The sequence shown here is derived from an EMBL/GenBank/DDBJ whole genome shotgun (WGS) entry which is preliminary data.</text>
</comment>
<dbReference type="PRINTS" id="PR00421">
    <property type="entry name" value="THIOREDOXIN"/>
</dbReference>
<dbReference type="PROSITE" id="PS00194">
    <property type="entry name" value="THIOREDOXIN_1"/>
    <property type="match status" value="2"/>
</dbReference>
<feature type="compositionally biased region" description="Basic and acidic residues" evidence="16">
    <location>
        <begin position="482"/>
        <end position="502"/>
    </location>
</feature>
<evidence type="ECO:0000256" key="10">
    <source>
        <dbReference type="ARBA" id="ARBA00023235"/>
    </source>
</evidence>
<dbReference type="FunFam" id="3.40.30.10:FF:000139">
    <property type="entry name" value="Protein disulfide-isomerase"/>
    <property type="match status" value="1"/>
</dbReference>
<keyword evidence="7" id="KW-0677">Repeat</keyword>
<dbReference type="GO" id="GO:0003756">
    <property type="term" value="F:protein disulfide isomerase activity"/>
    <property type="evidence" value="ECO:0007669"/>
    <property type="project" value="UniProtKB-EC"/>
</dbReference>
<evidence type="ECO:0000256" key="14">
    <source>
        <dbReference type="RuleBase" id="RU004208"/>
    </source>
</evidence>
<dbReference type="PANTHER" id="PTHR18929:SF132">
    <property type="entry name" value="PROTEIN DISULFIDE-ISOMERASE A3"/>
    <property type="match status" value="1"/>
</dbReference>
<sequence>MVKSTFLFAAIAATFSALTQTVLADSDVLSLTDKNFDQEVLNQNLMLVEFFAPWCGHCKALAPEYEIAATTLKDKIKLAKVDCTENQDLCQKYGIQGYPTLKVFRNGDNTDYKGARKADGIVSYMQKQAAPAVAELDATNFTEFKNSDRVVVVGYAKDEESKAVLKSVADKLRDDYLFGIVVDEALAKEHKASFPSVVVYKQFDEGRNDLAGALNAEAINEFVKKSSVPLLDEIDASNFQFYAESGLPLAYIFHDNADDQKRLVELATPLAKKYQGKINFVHIDANKYGAHADNLALKQTWPAFAIQHLDTGAKYPLDQSKPVSVENLESFLQDYSEGKIKATVKSAEAPADNNGPVKVVVANEFKDIVLDKTKDVFLEVYAPWCGHCKRLAPIWEQLGKAAAEQDPSIVIAKLDGTENDIPEEAGFDITGFPTLKFFKAETNEMIDYEGDRSAEDLTEFISKHSSKKSKIVIPKEEEEQKTEEKKPEEKKSEEPVNTHDEL</sequence>
<evidence type="ECO:0000256" key="3">
    <source>
        <dbReference type="ARBA" id="ARBA00004319"/>
    </source>
</evidence>
<comment type="catalytic activity">
    <reaction evidence="1 15">
        <text>Catalyzes the rearrangement of -S-S- bonds in proteins.</text>
        <dbReference type="EC" id="5.3.4.1"/>
    </reaction>
</comment>
<keyword evidence="11 13" id="KW-0676">Redox-active center</keyword>
<keyword evidence="9 13" id="KW-1015">Disulfide bond</keyword>
<evidence type="ECO:0000259" key="17">
    <source>
        <dbReference type="PROSITE" id="PS51352"/>
    </source>
</evidence>
<keyword evidence="8" id="KW-0256">Endoplasmic reticulum</keyword>
<keyword evidence="19" id="KW-1185">Reference proteome</keyword>
<dbReference type="OrthoDB" id="427280at2759"/>
<dbReference type="GO" id="GO:0006457">
    <property type="term" value="P:protein folding"/>
    <property type="evidence" value="ECO:0007669"/>
    <property type="project" value="TreeGrafter"/>
</dbReference>
<dbReference type="GO" id="GO:0005788">
    <property type="term" value="C:endoplasmic reticulum lumen"/>
    <property type="evidence" value="ECO:0007669"/>
    <property type="project" value="UniProtKB-SubCell"/>
</dbReference>
<name>A0A1C7NDT4_9FUNG</name>
<dbReference type="PANTHER" id="PTHR18929">
    <property type="entry name" value="PROTEIN DISULFIDE ISOMERASE"/>
    <property type="match status" value="1"/>
</dbReference>
<dbReference type="CDD" id="cd02982">
    <property type="entry name" value="PDI_b'_family"/>
    <property type="match status" value="1"/>
</dbReference>
<accession>A0A1C7NDT4</accession>
<keyword evidence="10 15" id="KW-0413">Isomerase</keyword>
<proteinExistence type="inferred from homology"/>
<comment type="function">
    <text evidence="2">Participates in the folding of proteins containing disulfide bonds, may be involved in glycosylation, prolyl hydroxylation and triglyceride transfer.</text>
</comment>
<evidence type="ECO:0000256" key="15">
    <source>
        <dbReference type="RuleBase" id="RU361130"/>
    </source>
</evidence>
<dbReference type="FunFam" id="3.40.30.10:FF:000185">
    <property type="entry name" value="Protein disulfide-isomerase"/>
    <property type="match status" value="1"/>
</dbReference>
<dbReference type="InterPro" id="IPR013766">
    <property type="entry name" value="Thioredoxin_domain"/>
</dbReference>
<protein>
    <recommendedName>
        <fullName evidence="12 15">Protein disulfide-isomerase</fullName>
        <ecNumber evidence="5 15">5.3.4.1</ecNumber>
    </recommendedName>
</protein>
<dbReference type="Proteomes" id="UP000093000">
    <property type="component" value="Unassembled WGS sequence"/>
</dbReference>
<dbReference type="PROSITE" id="PS51352">
    <property type="entry name" value="THIOREDOXIN_2"/>
    <property type="match status" value="2"/>
</dbReference>
<evidence type="ECO:0000256" key="6">
    <source>
        <dbReference type="ARBA" id="ARBA00022729"/>
    </source>
</evidence>
<feature type="signal peptide" evidence="15">
    <location>
        <begin position="1"/>
        <end position="24"/>
    </location>
</feature>
<evidence type="ECO:0000256" key="11">
    <source>
        <dbReference type="ARBA" id="ARBA00023284"/>
    </source>
</evidence>
<evidence type="ECO:0000256" key="12">
    <source>
        <dbReference type="ARBA" id="ARBA00039846"/>
    </source>
</evidence>
<dbReference type="InterPro" id="IPR005788">
    <property type="entry name" value="PDI_thioredoxin-like_dom"/>
</dbReference>
<dbReference type="NCBIfam" id="TIGR01126">
    <property type="entry name" value="pdi_dom"/>
    <property type="match status" value="2"/>
</dbReference>
<organism evidence="18 19">
    <name type="scientific">Choanephora cucurbitarum</name>
    <dbReference type="NCBI Taxonomy" id="101091"/>
    <lineage>
        <taxon>Eukaryota</taxon>
        <taxon>Fungi</taxon>
        <taxon>Fungi incertae sedis</taxon>
        <taxon>Mucoromycota</taxon>
        <taxon>Mucoromycotina</taxon>
        <taxon>Mucoromycetes</taxon>
        <taxon>Mucorales</taxon>
        <taxon>Mucorineae</taxon>
        <taxon>Choanephoraceae</taxon>
        <taxon>Choanephoroideae</taxon>
        <taxon>Choanephora</taxon>
    </lineage>
</organism>
<evidence type="ECO:0000313" key="18">
    <source>
        <dbReference type="EMBL" id="OBZ87242.1"/>
    </source>
</evidence>
<comment type="similarity">
    <text evidence="4 14">Belongs to the protein disulfide isomerase family.</text>
</comment>
<feature type="disulfide bond" description="Redox-active" evidence="13">
    <location>
        <begin position="385"/>
        <end position="388"/>
    </location>
</feature>
<dbReference type="FunFam" id="3.40.30.10:FF:000017">
    <property type="entry name" value="Protein disulfide-isomerase A4"/>
    <property type="match status" value="1"/>
</dbReference>
<keyword evidence="6 15" id="KW-0732">Signal</keyword>
<dbReference type="Pfam" id="PF00085">
    <property type="entry name" value="Thioredoxin"/>
    <property type="match status" value="2"/>
</dbReference>
<dbReference type="CDD" id="cd02981">
    <property type="entry name" value="PDI_b_family"/>
    <property type="match status" value="1"/>
</dbReference>
<dbReference type="Gene3D" id="3.40.30.10">
    <property type="entry name" value="Glutaredoxin"/>
    <property type="match status" value="4"/>
</dbReference>
<dbReference type="InParanoid" id="A0A1C7NDT4"/>
<dbReference type="NCBIfam" id="TIGR01130">
    <property type="entry name" value="ER_PDI_fam"/>
    <property type="match status" value="1"/>
</dbReference>
<dbReference type="CDD" id="cd02995">
    <property type="entry name" value="PDI_a_PDI_a'_C"/>
    <property type="match status" value="1"/>
</dbReference>
<feature type="disulfide bond" description="Redox-active" evidence="13">
    <location>
        <begin position="55"/>
        <end position="58"/>
    </location>
</feature>
<dbReference type="Pfam" id="PF13848">
    <property type="entry name" value="Thioredoxin_6"/>
    <property type="match status" value="1"/>
</dbReference>
<dbReference type="AlphaFoldDB" id="A0A1C7NDT4"/>
<evidence type="ECO:0000256" key="7">
    <source>
        <dbReference type="ARBA" id="ARBA00022737"/>
    </source>
</evidence>
<dbReference type="EMBL" id="LUGH01000236">
    <property type="protein sequence ID" value="OBZ87242.1"/>
    <property type="molecule type" value="Genomic_DNA"/>
</dbReference>
<dbReference type="InterPro" id="IPR005792">
    <property type="entry name" value="Prot_disulphide_isomerase"/>
</dbReference>
<dbReference type="CDD" id="cd02961">
    <property type="entry name" value="PDI_a_family"/>
    <property type="match status" value="1"/>
</dbReference>
<evidence type="ECO:0000256" key="5">
    <source>
        <dbReference type="ARBA" id="ARBA00012723"/>
    </source>
</evidence>
<evidence type="ECO:0000256" key="4">
    <source>
        <dbReference type="ARBA" id="ARBA00006347"/>
    </source>
</evidence>
<evidence type="ECO:0000256" key="2">
    <source>
        <dbReference type="ARBA" id="ARBA00002692"/>
    </source>
</evidence>
<feature type="domain" description="Thioredoxin" evidence="17">
    <location>
        <begin position="6"/>
        <end position="130"/>
    </location>
</feature>
<feature type="domain" description="Thioredoxin" evidence="17">
    <location>
        <begin position="338"/>
        <end position="466"/>
    </location>
</feature>
<dbReference type="FunCoup" id="A0A1C7NDT4">
    <property type="interactions" value="308"/>
</dbReference>
<dbReference type="EC" id="5.3.4.1" evidence="5 15"/>
<dbReference type="SUPFAM" id="SSF52833">
    <property type="entry name" value="Thioredoxin-like"/>
    <property type="match status" value="4"/>
</dbReference>
<dbReference type="InterPro" id="IPR036249">
    <property type="entry name" value="Thioredoxin-like_sf"/>
</dbReference>
<gene>
    <name evidence="18" type="primary">PDI_0</name>
    <name evidence="18" type="ORF">A0J61_04704</name>
</gene>
<evidence type="ECO:0000256" key="16">
    <source>
        <dbReference type="SAM" id="MobiDB-lite"/>
    </source>
</evidence>
<comment type="subcellular location">
    <subcellularLocation>
        <location evidence="3">Endoplasmic reticulum lumen</location>
    </subcellularLocation>
</comment>
<feature type="region of interest" description="Disordered" evidence="16">
    <location>
        <begin position="464"/>
        <end position="502"/>
    </location>
</feature>
<evidence type="ECO:0000256" key="1">
    <source>
        <dbReference type="ARBA" id="ARBA00001182"/>
    </source>
</evidence>
<evidence type="ECO:0000256" key="8">
    <source>
        <dbReference type="ARBA" id="ARBA00022824"/>
    </source>
</evidence>
<dbReference type="GO" id="GO:0034976">
    <property type="term" value="P:response to endoplasmic reticulum stress"/>
    <property type="evidence" value="ECO:0007669"/>
    <property type="project" value="TreeGrafter"/>
</dbReference>
<evidence type="ECO:0000256" key="9">
    <source>
        <dbReference type="ARBA" id="ARBA00023157"/>
    </source>
</evidence>
<feature type="chain" id="PRO_5008810992" description="Protein disulfide-isomerase" evidence="15">
    <location>
        <begin position="25"/>
        <end position="502"/>
    </location>
</feature>
<dbReference type="STRING" id="101091.A0A1C7NDT4"/>
<evidence type="ECO:0000256" key="13">
    <source>
        <dbReference type="PIRSR" id="PIRSR605792-51"/>
    </source>
</evidence>
<reference evidence="18 19" key="1">
    <citation type="submission" date="2016-03" db="EMBL/GenBank/DDBJ databases">
        <title>Choanephora cucurbitarum.</title>
        <authorList>
            <person name="Min B."/>
            <person name="Park H."/>
            <person name="Park J.-H."/>
            <person name="Shin H.-D."/>
            <person name="Choi I.-G."/>
        </authorList>
    </citation>
    <scope>NUCLEOTIDE SEQUENCE [LARGE SCALE GENOMIC DNA]</scope>
    <source>
        <strain evidence="18 19">KUS-F28377</strain>
    </source>
</reference>
<dbReference type="InterPro" id="IPR017937">
    <property type="entry name" value="Thioredoxin_CS"/>
</dbReference>